<dbReference type="Gene3D" id="3.50.50.60">
    <property type="entry name" value="FAD/NAD(P)-binding domain"/>
    <property type="match status" value="1"/>
</dbReference>
<evidence type="ECO:0000256" key="3">
    <source>
        <dbReference type="ARBA" id="ARBA00022630"/>
    </source>
</evidence>
<dbReference type="SUPFAM" id="SSF51905">
    <property type="entry name" value="FAD/NAD(P)-binding domain"/>
    <property type="match status" value="1"/>
</dbReference>
<organism evidence="9 10">
    <name type="scientific">Marasmiellus scandens</name>
    <dbReference type="NCBI Taxonomy" id="2682957"/>
    <lineage>
        <taxon>Eukaryota</taxon>
        <taxon>Fungi</taxon>
        <taxon>Dikarya</taxon>
        <taxon>Basidiomycota</taxon>
        <taxon>Agaricomycotina</taxon>
        <taxon>Agaricomycetes</taxon>
        <taxon>Agaricomycetidae</taxon>
        <taxon>Agaricales</taxon>
        <taxon>Marasmiineae</taxon>
        <taxon>Omphalotaceae</taxon>
        <taxon>Marasmiellus</taxon>
    </lineage>
</organism>
<dbReference type="Gene3D" id="3.30.560.10">
    <property type="entry name" value="Glucose Oxidase, domain 3"/>
    <property type="match status" value="1"/>
</dbReference>
<dbReference type="InterPro" id="IPR012132">
    <property type="entry name" value="GMC_OxRdtase"/>
</dbReference>
<evidence type="ECO:0000256" key="4">
    <source>
        <dbReference type="ARBA" id="ARBA00022729"/>
    </source>
</evidence>
<reference evidence="9 10" key="1">
    <citation type="submission" date="2024-01" db="EMBL/GenBank/DDBJ databases">
        <title>A draft genome for the cacao thread blight pathogen Marasmiellus scandens.</title>
        <authorList>
            <person name="Baruah I.K."/>
            <person name="Leung J."/>
            <person name="Bukari Y."/>
            <person name="Amoako-Attah I."/>
            <person name="Meinhardt L.W."/>
            <person name="Bailey B.A."/>
            <person name="Cohen S.P."/>
        </authorList>
    </citation>
    <scope>NUCLEOTIDE SEQUENCE [LARGE SCALE GENOMIC DNA]</scope>
    <source>
        <strain evidence="9 10">GH-19</strain>
    </source>
</reference>
<evidence type="ECO:0000313" key="9">
    <source>
        <dbReference type="EMBL" id="KAK7447003.1"/>
    </source>
</evidence>
<name>A0ABR1J460_9AGAR</name>
<dbReference type="InterPro" id="IPR036188">
    <property type="entry name" value="FAD/NAD-bd_sf"/>
</dbReference>
<keyword evidence="3" id="KW-0285">Flavoprotein</keyword>
<evidence type="ECO:0000256" key="5">
    <source>
        <dbReference type="ARBA" id="ARBA00022827"/>
    </source>
</evidence>
<comment type="caution">
    <text evidence="9">The sequence shown here is derived from an EMBL/GenBank/DDBJ whole genome shotgun (WGS) entry which is preliminary data.</text>
</comment>
<evidence type="ECO:0000256" key="6">
    <source>
        <dbReference type="ARBA" id="ARBA00023002"/>
    </source>
</evidence>
<keyword evidence="6" id="KW-0560">Oxidoreductase</keyword>
<dbReference type="PANTHER" id="PTHR11552">
    <property type="entry name" value="GLUCOSE-METHANOL-CHOLINE GMC OXIDOREDUCTASE"/>
    <property type="match status" value="1"/>
</dbReference>
<evidence type="ECO:0000256" key="7">
    <source>
        <dbReference type="ARBA" id="ARBA00023180"/>
    </source>
</evidence>
<proteinExistence type="inferred from homology"/>
<dbReference type="Pfam" id="PF05199">
    <property type="entry name" value="GMC_oxred_C"/>
    <property type="match status" value="1"/>
</dbReference>
<keyword evidence="5" id="KW-0274">FAD</keyword>
<evidence type="ECO:0000259" key="8">
    <source>
        <dbReference type="Pfam" id="PF05199"/>
    </source>
</evidence>
<gene>
    <name evidence="9" type="ORF">VKT23_014216</name>
</gene>
<dbReference type="Proteomes" id="UP001498398">
    <property type="component" value="Unassembled WGS sequence"/>
</dbReference>
<dbReference type="SUPFAM" id="SSF54373">
    <property type="entry name" value="FAD-linked reductases, C-terminal domain"/>
    <property type="match status" value="1"/>
</dbReference>
<comment type="cofactor">
    <cofactor evidence="1">
        <name>FAD</name>
        <dbReference type="ChEBI" id="CHEBI:57692"/>
    </cofactor>
</comment>
<keyword evidence="7" id="KW-0325">Glycoprotein</keyword>
<accession>A0ABR1J460</accession>
<sequence>MCFEVSQDYETLDLLADPERLGKEIQKYQESKSGMFSNTFSAFGFVPLTTSMEPSKFDSWIKGFETDKEYSTLPKRKQYLQKWFKQSDHAHIEYLQLPTFFSIDPDFKSVPGKRYHTIMTGLLHPLSRGSVHISSSDPFSEPIINPAYLEHPLDADQLLSGVRFLQKVASTGPFGKAVIGPYDPPASADTDEAVKDWIRGKAEPFYHPVGTAAMLPKEDGGVVDSQLKVYGTKNLRIADASVIPVLFSAHIQATVYAIAEKAADLILNDNKQ</sequence>
<dbReference type="InterPro" id="IPR007867">
    <property type="entry name" value="GMC_OxRtase_C"/>
</dbReference>
<evidence type="ECO:0000256" key="2">
    <source>
        <dbReference type="ARBA" id="ARBA00010790"/>
    </source>
</evidence>
<dbReference type="EMBL" id="JBANRG010000042">
    <property type="protein sequence ID" value="KAK7447003.1"/>
    <property type="molecule type" value="Genomic_DNA"/>
</dbReference>
<feature type="domain" description="Glucose-methanol-choline oxidoreductase C-terminal" evidence="8">
    <location>
        <begin position="125"/>
        <end position="259"/>
    </location>
</feature>
<evidence type="ECO:0000313" key="10">
    <source>
        <dbReference type="Proteomes" id="UP001498398"/>
    </source>
</evidence>
<dbReference type="PANTHER" id="PTHR11552:SF201">
    <property type="entry name" value="GLUCOSE-METHANOL-CHOLINE OXIDOREDUCTASE N-TERMINAL DOMAIN-CONTAINING PROTEIN"/>
    <property type="match status" value="1"/>
</dbReference>
<comment type="similarity">
    <text evidence="2">Belongs to the GMC oxidoreductase family.</text>
</comment>
<keyword evidence="4" id="KW-0732">Signal</keyword>
<evidence type="ECO:0000256" key="1">
    <source>
        <dbReference type="ARBA" id="ARBA00001974"/>
    </source>
</evidence>
<protein>
    <recommendedName>
        <fullName evidence="8">Glucose-methanol-choline oxidoreductase C-terminal domain-containing protein</fullName>
    </recommendedName>
</protein>
<keyword evidence="10" id="KW-1185">Reference proteome</keyword>